<feature type="region of interest" description="Disordered" evidence="1">
    <location>
        <begin position="25"/>
        <end position="65"/>
    </location>
</feature>
<reference evidence="3" key="1">
    <citation type="submission" date="2021-06" db="EMBL/GenBank/DDBJ databases">
        <title>Direct submission.</title>
        <authorList>
            <person name="Lee C.-S."/>
            <person name="Jin L."/>
        </authorList>
    </citation>
    <scope>NUCLEOTIDE SEQUENCE</scope>
    <source>
        <strain evidence="3">Con5</strain>
    </source>
</reference>
<gene>
    <name evidence="3" type="ORF">KM031_01035</name>
</gene>
<evidence type="ECO:0000313" key="3">
    <source>
        <dbReference type="EMBL" id="QWK91859.1"/>
    </source>
</evidence>
<dbReference type="InterPro" id="IPR010642">
    <property type="entry name" value="Invasion_prot_B"/>
</dbReference>
<evidence type="ECO:0000256" key="2">
    <source>
        <dbReference type="SAM" id="SignalP"/>
    </source>
</evidence>
<sequence length="222" mass="22504">MNDLTKALAITLTLGLGSAALAQDTTTEAPATTTEAPAAPATEAPATEAPAPAADAPATPDAAAAPAADGVGSVYAKATHGDWEQRCVKAPEGTTDPCQIYQLLKDSEGNAVAEIGVFPLPDGEKALAGGTISAPLETLLTENLVIQIDGGKGRVYPFSWCDRSGCVARVGFTKEDLAAFKGGNKATLTIVPVTAPDQKVNLAISLKGFTAGYDALAQPAKQ</sequence>
<feature type="chain" id="PRO_5038076757" evidence="2">
    <location>
        <begin position="23"/>
        <end position="222"/>
    </location>
</feature>
<evidence type="ECO:0000256" key="1">
    <source>
        <dbReference type="SAM" id="MobiDB-lite"/>
    </source>
</evidence>
<dbReference type="AlphaFoldDB" id="A0A975P900"/>
<feature type="signal peptide" evidence="2">
    <location>
        <begin position="1"/>
        <end position="22"/>
    </location>
</feature>
<keyword evidence="4" id="KW-1185">Reference proteome</keyword>
<dbReference type="KEGG" id="gfu:KM031_01035"/>
<evidence type="ECO:0000313" key="4">
    <source>
        <dbReference type="Proteomes" id="UP000679352"/>
    </source>
</evidence>
<dbReference type="InterPro" id="IPR038696">
    <property type="entry name" value="IalB_sf"/>
</dbReference>
<protein>
    <submittedName>
        <fullName evidence="3">Invasion associated locus B family protein</fullName>
    </submittedName>
</protein>
<dbReference type="Gene3D" id="2.60.40.1880">
    <property type="entry name" value="Invasion associated locus B (IalB) protein"/>
    <property type="match status" value="1"/>
</dbReference>
<dbReference type="EMBL" id="CP076361">
    <property type="protein sequence ID" value="QWK91859.1"/>
    <property type="molecule type" value="Genomic_DNA"/>
</dbReference>
<accession>A0A975P900</accession>
<name>A0A975P900_9RHOB</name>
<proteinExistence type="predicted"/>
<dbReference type="Proteomes" id="UP000679352">
    <property type="component" value="Chromosome"/>
</dbReference>
<keyword evidence="2" id="KW-0732">Signal</keyword>
<dbReference type="Pfam" id="PF06776">
    <property type="entry name" value="IalB"/>
    <property type="match status" value="1"/>
</dbReference>
<organism evidence="3 4">
    <name type="scientific">Gemmobacter fulvus</name>
    <dbReference type="NCBI Taxonomy" id="2840474"/>
    <lineage>
        <taxon>Bacteria</taxon>
        <taxon>Pseudomonadati</taxon>
        <taxon>Pseudomonadota</taxon>
        <taxon>Alphaproteobacteria</taxon>
        <taxon>Rhodobacterales</taxon>
        <taxon>Paracoccaceae</taxon>
        <taxon>Gemmobacter</taxon>
    </lineage>
</organism>